<feature type="coiled-coil region" evidence="4">
    <location>
        <begin position="256"/>
        <end position="311"/>
    </location>
</feature>
<keyword evidence="2 3" id="KW-0539">Nucleus</keyword>
<dbReference type="PANTHER" id="PTHR46040:SF3">
    <property type="entry name" value="HIGH MOBILITY GROUP PROTEIN 2"/>
    <property type="match status" value="1"/>
</dbReference>
<dbReference type="CDD" id="cd21980">
    <property type="entry name" value="HMG-box_HMG20"/>
    <property type="match status" value="1"/>
</dbReference>
<dbReference type="PROSITE" id="PS50118">
    <property type="entry name" value="HMG_BOX_2"/>
    <property type="match status" value="1"/>
</dbReference>
<dbReference type="SUPFAM" id="SSF47095">
    <property type="entry name" value="HMG-box"/>
    <property type="match status" value="1"/>
</dbReference>
<dbReference type="PANTHER" id="PTHR46040">
    <property type="entry name" value="HIGH MOBILITY GROUP PROTEIN 2"/>
    <property type="match status" value="1"/>
</dbReference>
<feature type="compositionally biased region" description="Basic and acidic residues" evidence="5">
    <location>
        <begin position="204"/>
        <end position="214"/>
    </location>
</feature>
<name>A0AAD9P1D5_RIDPI</name>
<keyword evidence="4" id="KW-0175">Coiled coil</keyword>
<dbReference type="InterPro" id="IPR051965">
    <property type="entry name" value="ChromReg_NeuronalGeneExpr"/>
</dbReference>
<dbReference type="GO" id="GO:0003677">
    <property type="term" value="F:DNA binding"/>
    <property type="evidence" value="ECO:0007669"/>
    <property type="project" value="UniProtKB-UniRule"/>
</dbReference>
<dbReference type="Pfam" id="PF00505">
    <property type="entry name" value="HMG_box"/>
    <property type="match status" value="1"/>
</dbReference>
<dbReference type="GO" id="GO:0005634">
    <property type="term" value="C:nucleus"/>
    <property type="evidence" value="ECO:0007669"/>
    <property type="project" value="UniProtKB-UniRule"/>
</dbReference>
<dbReference type="InterPro" id="IPR009071">
    <property type="entry name" value="HMG_box_dom"/>
</dbReference>
<evidence type="ECO:0000259" key="6">
    <source>
        <dbReference type="PROSITE" id="PS50118"/>
    </source>
</evidence>
<dbReference type="AlphaFoldDB" id="A0AAD9P1D5"/>
<evidence type="ECO:0000256" key="5">
    <source>
        <dbReference type="SAM" id="MobiDB-lite"/>
    </source>
</evidence>
<organism evidence="7 8">
    <name type="scientific">Ridgeia piscesae</name>
    <name type="common">Tubeworm</name>
    <dbReference type="NCBI Taxonomy" id="27915"/>
    <lineage>
        <taxon>Eukaryota</taxon>
        <taxon>Metazoa</taxon>
        <taxon>Spiralia</taxon>
        <taxon>Lophotrochozoa</taxon>
        <taxon>Annelida</taxon>
        <taxon>Polychaeta</taxon>
        <taxon>Sedentaria</taxon>
        <taxon>Canalipalpata</taxon>
        <taxon>Sabellida</taxon>
        <taxon>Siboglinidae</taxon>
        <taxon>Ridgeia</taxon>
    </lineage>
</organism>
<gene>
    <name evidence="7" type="ORF">NP493_203g04025</name>
</gene>
<reference evidence="7" key="1">
    <citation type="journal article" date="2023" name="Mol. Biol. Evol.">
        <title>Third-Generation Sequencing Reveals the Adaptive Role of the Epigenome in Three Deep-Sea Polychaetes.</title>
        <authorList>
            <person name="Perez M."/>
            <person name="Aroh O."/>
            <person name="Sun Y."/>
            <person name="Lan Y."/>
            <person name="Juniper S.K."/>
            <person name="Young C.R."/>
            <person name="Angers B."/>
            <person name="Qian P.Y."/>
        </authorList>
    </citation>
    <scope>NUCLEOTIDE SEQUENCE</scope>
    <source>
        <strain evidence="7">R07B-5</strain>
    </source>
</reference>
<evidence type="ECO:0000256" key="4">
    <source>
        <dbReference type="SAM" id="Coils"/>
    </source>
</evidence>
<dbReference type="SMART" id="SM00398">
    <property type="entry name" value="HMG"/>
    <property type="match status" value="1"/>
</dbReference>
<dbReference type="Gene3D" id="1.10.30.10">
    <property type="entry name" value="High mobility group box domain"/>
    <property type="match status" value="1"/>
</dbReference>
<evidence type="ECO:0000313" key="8">
    <source>
        <dbReference type="Proteomes" id="UP001209878"/>
    </source>
</evidence>
<dbReference type="InterPro" id="IPR036910">
    <property type="entry name" value="HMG_box_dom_sf"/>
</dbReference>
<protein>
    <recommendedName>
        <fullName evidence="6">HMG box domain-containing protein</fullName>
    </recommendedName>
</protein>
<accession>A0AAD9P1D5</accession>
<evidence type="ECO:0000256" key="1">
    <source>
        <dbReference type="ARBA" id="ARBA00023125"/>
    </source>
</evidence>
<dbReference type="EMBL" id="JAODUO010000203">
    <property type="protein sequence ID" value="KAK2186373.1"/>
    <property type="molecule type" value="Genomic_DNA"/>
</dbReference>
<evidence type="ECO:0000256" key="2">
    <source>
        <dbReference type="ARBA" id="ARBA00023242"/>
    </source>
</evidence>
<dbReference type="PRINTS" id="PR00886">
    <property type="entry name" value="HIGHMOBLTY12"/>
</dbReference>
<dbReference type="Proteomes" id="UP001209878">
    <property type="component" value="Unassembled WGS sequence"/>
</dbReference>
<proteinExistence type="predicted"/>
<sequence>MELNVGGGNPGGILNVACNNSAGIHTNMAAYNFENFDDDVSKESGDLTVDAAFSTADHTTSLSVSQNQTLTTTELVDIAQVQLMEQDSQGATDLVDAPEKKKGGWPKGKRRKKARDMNAPKQPLTGYVRFLNDRRDKVRADNPALSFSEITKLLGAEWSRLAQHEKQNYLDDAEKDKERYLKELEAYHQTEAYKLFLHKQQEKKRKELQDENDPRVPTGVMNGSGLDMIGDGVKLDEDDVPTFDIPIFTEEFLDHNKMREAELRQLRKQNTEYEEQNAILSKHIENMKAAIEKLNVEAVQQRSNNDALQQHLITLRSTLANNFANVPLPDTNEVPSIDTIDTYMAKLHMVILDNPQENESLIATVRDIVGRLNFEGYVCSWWCQAYAL</sequence>
<keyword evidence="8" id="KW-1185">Reference proteome</keyword>
<evidence type="ECO:0000313" key="7">
    <source>
        <dbReference type="EMBL" id="KAK2186373.1"/>
    </source>
</evidence>
<feature type="region of interest" description="Disordered" evidence="5">
    <location>
        <begin position="89"/>
        <end position="117"/>
    </location>
</feature>
<feature type="DNA-binding region" description="HMG box" evidence="3">
    <location>
        <begin position="120"/>
        <end position="188"/>
    </location>
</feature>
<dbReference type="GO" id="GO:0010468">
    <property type="term" value="P:regulation of gene expression"/>
    <property type="evidence" value="ECO:0007669"/>
    <property type="project" value="TreeGrafter"/>
</dbReference>
<evidence type="ECO:0000256" key="3">
    <source>
        <dbReference type="PROSITE-ProRule" id="PRU00267"/>
    </source>
</evidence>
<feature type="compositionally biased region" description="Basic residues" evidence="5">
    <location>
        <begin position="103"/>
        <end position="114"/>
    </location>
</feature>
<keyword evidence="1 3" id="KW-0238">DNA-binding</keyword>
<feature type="region of interest" description="Disordered" evidence="5">
    <location>
        <begin position="203"/>
        <end position="223"/>
    </location>
</feature>
<comment type="caution">
    <text evidence="7">The sequence shown here is derived from an EMBL/GenBank/DDBJ whole genome shotgun (WGS) entry which is preliminary data.</text>
</comment>
<feature type="domain" description="HMG box" evidence="6">
    <location>
        <begin position="120"/>
        <end position="188"/>
    </location>
</feature>